<protein>
    <submittedName>
        <fullName evidence="1">Uncharacterized protein</fullName>
    </submittedName>
</protein>
<reference evidence="1" key="1">
    <citation type="submission" date="2014-11" db="EMBL/GenBank/DDBJ databases">
        <authorList>
            <person name="Amaro Gonzalez C."/>
        </authorList>
    </citation>
    <scope>NUCLEOTIDE SEQUENCE</scope>
</reference>
<dbReference type="AlphaFoldDB" id="A0A0E9PGM8"/>
<reference evidence="1" key="2">
    <citation type="journal article" date="2015" name="Fish Shellfish Immunol.">
        <title>Early steps in the European eel (Anguilla anguilla)-Vibrio vulnificus interaction in the gills: Role of the RtxA13 toxin.</title>
        <authorList>
            <person name="Callol A."/>
            <person name="Pajuelo D."/>
            <person name="Ebbesson L."/>
            <person name="Teles M."/>
            <person name="MacKenzie S."/>
            <person name="Amaro C."/>
        </authorList>
    </citation>
    <scope>NUCLEOTIDE SEQUENCE</scope>
</reference>
<organism evidence="1">
    <name type="scientific">Anguilla anguilla</name>
    <name type="common">European freshwater eel</name>
    <name type="synonym">Muraena anguilla</name>
    <dbReference type="NCBI Taxonomy" id="7936"/>
    <lineage>
        <taxon>Eukaryota</taxon>
        <taxon>Metazoa</taxon>
        <taxon>Chordata</taxon>
        <taxon>Craniata</taxon>
        <taxon>Vertebrata</taxon>
        <taxon>Euteleostomi</taxon>
        <taxon>Actinopterygii</taxon>
        <taxon>Neopterygii</taxon>
        <taxon>Teleostei</taxon>
        <taxon>Anguilliformes</taxon>
        <taxon>Anguillidae</taxon>
        <taxon>Anguilla</taxon>
    </lineage>
</organism>
<evidence type="ECO:0000313" key="1">
    <source>
        <dbReference type="EMBL" id="JAH03008.1"/>
    </source>
</evidence>
<name>A0A0E9PGM8_ANGAN</name>
<accession>A0A0E9PGM8</accession>
<sequence length="21" mass="2525">MNVFNLFLGMNLFSPLLIFFF</sequence>
<proteinExistence type="predicted"/>
<dbReference type="EMBL" id="GBXM01105569">
    <property type="protein sequence ID" value="JAH03008.1"/>
    <property type="molecule type" value="Transcribed_RNA"/>
</dbReference>